<feature type="region of interest" description="Disordered" evidence="8">
    <location>
        <begin position="151"/>
        <end position="182"/>
    </location>
</feature>
<evidence type="ECO:0000256" key="3">
    <source>
        <dbReference type="ARBA" id="ARBA00023054"/>
    </source>
</evidence>
<dbReference type="OMA" id="HYCPQVR"/>
<evidence type="ECO:0000256" key="5">
    <source>
        <dbReference type="ARBA" id="ARBA00032701"/>
    </source>
</evidence>
<comment type="subcellular location">
    <subcellularLocation>
        <location evidence="1">Nucleus</location>
        <location evidence="1">Nucleolus</location>
    </subcellularLocation>
</comment>
<keyword evidence="3 7" id="KW-0175">Coiled coil</keyword>
<dbReference type="Pfam" id="PF07540">
    <property type="entry name" value="NOC3p"/>
    <property type="match status" value="1"/>
</dbReference>
<dbReference type="GeneID" id="106661983"/>
<dbReference type="GO" id="GO:0005730">
    <property type="term" value="C:nucleolus"/>
    <property type="evidence" value="ECO:0007669"/>
    <property type="project" value="UniProtKB-SubCell"/>
</dbReference>
<evidence type="ECO:0000256" key="1">
    <source>
        <dbReference type="ARBA" id="ARBA00004604"/>
    </source>
</evidence>
<dbReference type="EnsemblMetazoa" id="XM_014385774.2">
    <property type="protein sequence ID" value="XP_014241260.1"/>
    <property type="gene ID" value="LOC106661983"/>
</dbReference>
<keyword evidence="12" id="KW-1185">Reference proteome</keyword>
<evidence type="ECO:0000256" key="7">
    <source>
        <dbReference type="SAM" id="Coils"/>
    </source>
</evidence>
<reference evidence="11" key="1">
    <citation type="submission" date="2022-01" db="UniProtKB">
        <authorList>
            <consortium name="EnsemblMetazoa"/>
        </authorList>
    </citation>
    <scope>IDENTIFICATION</scope>
</reference>
<comment type="similarity">
    <text evidence="2">Belongs to the CBF/MAK21 family.</text>
</comment>
<dbReference type="KEGG" id="clec:106661983"/>
<dbReference type="OrthoDB" id="10263597at2759"/>
<keyword evidence="4" id="KW-0539">Nucleus</keyword>
<feature type="domain" description="CCAAT-binding factor" evidence="9">
    <location>
        <begin position="551"/>
        <end position="704"/>
    </location>
</feature>
<feature type="coiled-coil region" evidence="7">
    <location>
        <begin position="432"/>
        <end position="488"/>
    </location>
</feature>
<dbReference type="Proteomes" id="UP000494040">
    <property type="component" value="Unassembled WGS sequence"/>
</dbReference>
<feature type="compositionally biased region" description="Basic residues" evidence="8">
    <location>
        <begin position="1"/>
        <end position="41"/>
    </location>
</feature>
<dbReference type="RefSeq" id="XP_014241260.1">
    <property type="nucleotide sequence ID" value="XM_014385774.2"/>
</dbReference>
<dbReference type="CTD" id="40870"/>
<evidence type="ECO:0000256" key="6">
    <source>
        <dbReference type="ARBA" id="ARBA00032937"/>
    </source>
</evidence>
<evidence type="ECO:0000313" key="11">
    <source>
        <dbReference type="EnsemblMetazoa" id="XP_014241260.1"/>
    </source>
</evidence>
<dbReference type="InterPro" id="IPR011501">
    <property type="entry name" value="Noc3_N"/>
</dbReference>
<feature type="region of interest" description="Disordered" evidence="8">
    <location>
        <begin position="1"/>
        <end position="62"/>
    </location>
</feature>
<feature type="compositionally biased region" description="Basic and acidic residues" evidence="8">
    <location>
        <begin position="163"/>
        <end position="175"/>
    </location>
</feature>
<evidence type="ECO:0000313" key="12">
    <source>
        <dbReference type="Proteomes" id="UP000494040"/>
    </source>
</evidence>
<evidence type="ECO:0000259" key="10">
    <source>
        <dbReference type="Pfam" id="PF07540"/>
    </source>
</evidence>
<dbReference type="InterPro" id="IPR005612">
    <property type="entry name" value="CCAAT-binding_factor"/>
</dbReference>
<dbReference type="SUPFAM" id="SSF48371">
    <property type="entry name" value="ARM repeat"/>
    <property type="match status" value="1"/>
</dbReference>
<accession>A0A8I6R918</accession>
<sequence>MAKAKTSKVKRTNKANTKLRRQGKLRHKRNKKTAVKSKHRPQPSAEEFMEDEEPPKDVGKEMASMIDPEDLEFLKDAVVRGSYSMFQGPNFNRERKLLKRKADNGTLDIETKFEMESEERDPNMRKKLLLPIKTKTGLIRREIEVEVKDVPEKAGRKKKKKGKVEEETTEEVKKEEEDDDNFEIERDEKDLSKPISVAEMLAWRESSIAQYKFKIGILASALLENPEQKVLNIQRLLEVYDDWHPELQITLKKLVMVSLLEVFKDILPSYQIKHQDNKESNVKLKKETRELQTFEKSLLKGYRGYLTKLEKAAAKLFKKKGDTRVRTKQELELGELGINALCELLTTHPYFNYSKNIVRLLVPYLDSKYPAVRSRISSAITNIFMHDKRGEITLEIVRRINDLVKTRKHAVRPDAITVLSYLKINDINLDDMKNAEMKEKKLQEKKKRIINLSKKEKKRQKRIAEIEKELLETKAEENKQQQKALLTEVIKLVFTIYFRILKSAPSSGLLSAALQGLAKFTHCINIEFYQDLVVVLHNLLANGNLNVKERLNSILTIFKILSGQGESLSIDPNKFYTHLYAIMLNVHLDNYKNENEQLLLQCLDLVILGRRKKLTFSRLLAFIKRLGTISLYQEHHVAIACLTIMRQMFQLNKGVDKLLEIDTSIGQGVYLPELQDPEYCNAVSTALYEMPLLSNHYHPTVRQISDHVVNLMPPTGKFSLAPEIVKLSSAEIYKDFDPSEMAFKPSIPMPKKKEVPKIKNATIKDKALAALCDKVLAKEIKADFSELLDKKPIKVKKEGKEDI</sequence>
<protein>
    <recommendedName>
        <fullName evidence="6">NOC3-like protein</fullName>
    </recommendedName>
    <alternativeName>
        <fullName evidence="5">Nucleolar complex-associated protein 3-like protein</fullName>
    </alternativeName>
</protein>
<dbReference type="PANTHER" id="PTHR14428">
    <property type="entry name" value="NUCLEOLAR COMPLEX PROTEIN 3"/>
    <property type="match status" value="1"/>
</dbReference>
<feature type="domain" description="Nucleolar complex-associated protein 3 N-terminal" evidence="10">
    <location>
        <begin position="211"/>
        <end position="305"/>
    </location>
</feature>
<evidence type="ECO:0000256" key="4">
    <source>
        <dbReference type="ARBA" id="ARBA00023242"/>
    </source>
</evidence>
<evidence type="ECO:0000259" key="9">
    <source>
        <dbReference type="Pfam" id="PF03914"/>
    </source>
</evidence>
<dbReference type="InterPro" id="IPR016024">
    <property type="entry name" value="ARM-type_fold"/>
</dbReference>
<evidence type="ECO:0000256" key="2">
    <source>
        <dbReference type="ARBA" id="ARBA00007797"/>
    </source>
</evidence>
<name>A0A8I6R918_CIMLE</name>
<dbReference type="GO" id="GO:0003682">
    <property type="term" value="F:chromatin binding"/>
    <property type="evidence" value="ECO:0007669"/>
    <property type="project" value="TreeGrafter"/>
</dbReference>
<dbReference type="AlphaFoldDB" id="A0A8I6R918"/>
<proteinExistence type="inferred from homology"/>
<organism evidence="11 12">
    <name type="scientific">Cimex lectularius</name>
    <name type="common">Bed bug</name>
    <name type="synonym">Acanthia lectularia</name>
    <dbReference type="NCBI Taxonomy" id="79782"/>
    <lineage>
        <taxon>Eukaryota</taxon>
        <taxon>Metazoa</taxon>
        <taxon>Ecdysozoa</taxon>
        <taxon>Arthropoda</taxon>
        <taxon>Hexapoda</taxon>
        <taxon>Insecta</taxon>
        <taxon>Pterygota</taxon>
        <taxon>Neoptera</taxon>
        <taxon>Paraneoptera</taxon>
        <taxon>Hemiptera</taxon>
        <taxon>Heteroptera</taxon>
        <taxon>Panheteroptera</taxon>
        <taxon>Cimicomorpha</taxon>
        <taxon>Cimicidae</taxon>
        <taxon>Cimex</taxon>
    </lineage>
</organism>
<dbReference type="InterPro" id="IPR016903">
    <property type="entry name" value="Nucleolar_cplx-assoc_3"/>
</dbReference>
<evidence type="ECO:0000256" key="8">
    <source>
        <dbReference type="SAM" id="MobiDB-lite"/>
    </source>
</evidence>
<dbReference type="PANTHER" id="PTHR14428:SF5">
    <property type="entry name" value="NUCLEOLAR COMPLEX PROTEIN 3 HOMOLOG"/>
    <property type="match status" value="1"/>
</dbReference>
<dbReference type="GO" id="GO:0006270">
    <property type="term" value="P:DNA replication initiation"/>
    <property type="evidence" value="ECO:0007669"/>
    <property type="project" value="TreeGrafter"/>
</dbReference>
<dbReference type="Pfam" id="PF03914">
    <property type="entry name" value="CBF"/>
    <property type="match status" value="1"/>
</dbReference>